<keyword evidence="2" id="KW-1185">Reference proteome</keyword>
<dbReference type="RefSeq" id="WP_134357282.1">
    <property type="nucleotide sequence ID" value="NZ_CP038033.1"/>
</dbReference>
<dbReference type="SUPFAM" id="SSF52833">
    <property type="entry name" value="Thioredoxin-like"/>
    <property type="match status" value="1"/>
</dbReference>
<gene>
    <name evidence="1" type="ORF">E3U44_06475</name>
</gene>
<dbReference type="Pfam" id="PF05768">
    <property type="entry name" value="Glrx-like"/>
    <property type="match status" value="1"/>
</dbReference>
<dbReference type="InterPro" id="IPR008554">
    <property type="entry name" value="Glutaredoxin-like"/>
</dbReference>
<dbReference type="InterPro" id="IPR036249">
    <property type="entry name" value="Thioredoxin-like_sf"/>
</dbReference>
<name>A0A4P7BVW3_9GAMM</name>
<sequence length="81" mass="9207">MNTSSTRLILYHTAGCHLCDEARQLLTRIPEITVEEVEIGDDPLLTERYGMRIPVLLQPESGLSLDWPFTLNAIRQWTGPI</sequence>
<evidence type="ECO:0000313" key="2">
    <source>
        <dbReference type="Proteomes" id="UP000294325"/>
    </source>
</evidence>
<organism evidence="1 2">
    <name type="scientific">Nitrosococcus wardiae</name>
    <dbReference type="NCBI Taxonomy" id="1814290"/>
    <lineage>
        <taxon>Bacteria</taxon>
        <taxon>Pseudomonadati</taxon>
        <taxon>Pseudomonadota</taxon>
        <taxon>Gammaproteobacteria</taxon>
        <taxon>Chromatiales</taxon>
        <taxon>Chromatiaceae</taxon>
        <taxon>Nitrosococcus</taxon>
    </lineage>
</organism>
<dbReference type="Gene3D" id="3.40.30.10">
    <property type="entry name" value="Glutaredoxin"/>
    <property type="match status" value="1"/>
</dbReference>
<proteinExistence type="predicted"/>
<dbReference type="KEGG" id="nwr:E3U44_06475"/>
<evidence type="ECO:0000313" key="1">
    <source>
        <dbReference type="EMBL" id="QBQ54188.1"/>
    </source>
</evidence>
<dbReference type="EMBL" id="CP038033">
    <property type="protein sequence ID" value="QBQ54188.1"/>
    <property type="molecule type" value="Genomic_DNA"/>
</dbReference>
<accession>A0A4P7BVW3</accession>
<dbReference type="Proteomes" id="UP000294325">
    <property type="component" value="Chromosome"/>
</dbReference>
<dbReference type="AlphaFoldDB" id="A0A4P7BVW3"/>
<reference evidence="1 2" key="1">
    <citation type="submission" date="2019-03" db="EMBL/GenBank/DDBJ databases">
        <title>The genome sequence of Nitrosococcus wardiae strain D1FHST reveals the archetypal metabolic capacity of ammonia-oxidizing Gammaproteobacteria.</title>
        <authorList>
            <person name="Wang L."/>
            <person name="Lim C.K."/>
            <person name="Hanson T.E."/>
            <person name="Dang H."/>
            <person name="Klotz M.G."/>
        </authorList>
    </citation>
    <scope>NUCLEOTIDE SEQUENCE [LARGE SCALE GENOMIC DNA]</scope>
    <source>
        <strain evidence="1 2">D1FHS</strain>
    </source>
</reference>
<dbReference type="OrthoDB" id="8537427at2"/>
<protein>
    <submittedName>
        <fullName evidence="1">Glutaredoxin family protein</fullName>
    </submittedName>
</protein>